<gene>
    <name evidence="14" type="ORF">HMPREF1541_01405</name>
</gene>
<dbReference type="FunCoup" id="W2SH70">
    <property type="interactions" value="20"/>
</dbReference>
<dbReference type="FunFam" id="3.40.50.300:FF:001238">
    <property type="entry name" value="DNA mismatch repair protein"/>
    <property type="match status" value="1"/>
</dbReference>
<protein>
    <recommendedName>
        <fullName evidence="2">DNA mismatch repair protein MSH3</fullName>
    </recommendedName>
    <alternativeName>
        <fullName evidence="3">DNA mismatch repair protein msh3</fullName>
    </alternativeName>
</protein>
<evidence type="ECO:0000256" key="11">
    <source>
        <dbReference type="SAM" id="Coils"/>
    </source>
</evidence>
<proteinExistence type="inferred from homology"/>
<comment type="function">
    <text evidence="9">Component of the post-replicative DNA mismatch repair system (MMR). Heterodimerizes with MSH2 to form MutS beta, which binds to DNA mismatches thereby initiating DNA repair. MSH3 provides substrate-binding and substrate specificity to the complex. When bound, the MutS beta heterodimer bends the DNA helix and shields approximately 20 base pairs. Acts mainly to repair insertion-deletion loops (IDLs) from 2 to 13 nucleotides in size, but can also repair base-base and single insertion-deletion mismatches that occur during replication. After mismatch binding, forms a ternary complex with the MutL alpha heterodimer, which is thought to be responsible for directing the downstream MMR events, including strand discrimination, excision, and resynthesis. ATP binding and hydrolysis play a pivotal role in mismatch repair functions.</text>
</comment>
<dbReference type="VEuPathDB" id="FungiDB:HMPREF1541_01405"/>
<dbReference type="HOGENOM" id="CLU_002472_4_0_1"/>
<dbReference type="GO" id="GO:0005524">
    <property type="term" value="F:ATP binding"/>
    <property type="evidence" value="ECO:0007669"/>
    <property type="project" value="UniProtKB-KW"/>
</dbReference>
<dbReference type="InterPro" id="IPR017261">
    <property type="entry name" value="DNA_mismatch_repair_MutS/MSH"/>
</dbReference>
<evidence type="ECO:0000256" key="3">
    <source>
        <dbReference type="ARBA" id="ARBA00022151"/>
    </source>
</evidence>
<dbReference type="GO" id="GO:0006298">
    <property type="term" value="P:mismatch repair"/>
    <property type="evidence" value="ECO:0007669"/>
    <property type="project" value="InterPro"/>
</dbReference>
<dbReference type="GO" id="GO:0030983">
    <property type="term" value="F:mismatched DNA binding"/>
    <property type="evidence" value="ECO:0007669"/>
    <property type="project" value="InterPro"/>
</dbReference>
<dbReference type="Gene3D" id="1.10.1420.10">
    <property type="match status" value="2"/>
</dbReference>
<evidence type="ECO:0000256" key="7">
    <source>
        <dbReference type="ARBA" id="ARBA00023125"/>
    </source>
</evidence>
<dbReference type="InterPro" id="IPR036187">
    <property type="entry name" value="DNA_mismatch_repair_MutS_sf"/>
</dbReference>
<dbReference type="GO" id="GO:0043504">
    <property type="term" value="P:mitochondrial DNA repair"/>
    <property type="evidence" value="ECO:0007669"/>
    <property type="project" value="TreeGrafter"/>
</dbReference>
<dbReference type="InParanoid" id="W2SH70"/>
<keyword evidence="11" id="KW-0175">Coiled coil</keyword>
<dbReference type="SMART" id="SM00533">
    <property type="entry name" value="MUTSd"/>
    <property type="match status" value="1"/>
</dbReference>
<dbReference type="Pfam" id="PF00488">
    <property type="entry name" value="MutS_V"/>
    <property type="match status" value="1"/>
</dbReference>
<evidence type="ECO:0000256" key="4">
    <source>
        <dbReference type="ARBA" id="ARBA00022741"/>
    </source>
</evidence>
<dbReference type="SUPFAM" id="SSF55271">
    <property type="entry name" value="DNA repair protein MutS, domain I"/>
    <property type="match status" value="1"/>
</dbReference>
<dbReference type="GO" id="GO:0005739">
    <property type="term" value="C:mitochondrion"/>
    <property type="evidence" value="ECO:0007669"/>
    <property type="project" value="TreeGrafter"/>
</dbReference>
<dbReference type="Pfam" id="PF05188">
    <property type="entry name" value="MutS_II"/>
    <property type="match status" value="1"/>
</dbReference>
<dbReference type="InterPro" id="IPR045076">
    <property type="entry name" value="MutS"/>
</dbReference>
<evidence type="ECO:0000256" key="10">
    <source>
        <dbReference type="ARBA" id="ARBA00025902"/>
    </source>
</evidence>
<keyword evidence="8" id="KW-0234">DNA repair</keyword>
<keyword evidence="15" id="KW-1185">Reference proteome</keyword>
<dbReference type="InterPro" id="IPR027417">
    <property type="entry name" value="P-loop_NTPase"/>
</dbReference>
<dbReference type="Gene3D" id="3.40.1170.10">
    <property type="entry name" value="DNA repair protein MutS, domain I"/>
    <property type="match status" value="1"/>
</dbReference>
<comment type="similarity">
    <text evidence="1">Belongs to the DNA mismatch repair MutS family.</text>
</comment>
<dbReference type="InterPro" id="IPR000432">
    <property type="entry name" value="DNA_mismatch_repair_MutS_C"/>
</dbReference>
<keyword evidence="4" id="KW-0547">Nucleotide-binding</keyword>
<dbReference type="SUPFAM" id="SSF52540">
    <property type="entry name" value="P-loop containing nucleoside triphosphate hydrolases"/>
    <property type="match status" value="1"/>
</dbReference>
<sequence length="991" mass="110610">MQATIRSAYARDLRSLESIAASVSTNPLRRPIIWFNGGHHWLSTRRGAKTKTSRRVAEIPALQQGAIPVESLPDSEPQNDGQYPTYPTVLQGVRDNMAKFKNCVVLTRVGNFYELYFDQAEEFGPPMILKVAYRASTRHPPVAMAGFPFYQLDRYLKMLVLDHNQRVAISEEIPNNVDGKVKSSGNLFDRQVVRIVTPGTLIDEKFMDTCQNNFLLAVHNGEANDSQEPLAADGPATVGLAWIDLSTGDFWTATTQRALLSSSIARIAAREIVLQEDVPDGLQQEIQALLSHHHDLATYHTSSSPFTSIAEWNGVFEAPLDDAAEDRFSGSEKLAIHLLLDYAKHQLQRTQLRLQPPRKRQDTHVLSLDRHSLRGLEILETSKDGFGKGSLLHAVRRTVTKSGERLLRERLVSPSASLEEINGRLDLVTAFLASEELRDDLVQRLRRTFDVQRIVQRFTLNKGDADDMLSLAKAVTETLAVYHRLLTASKSDSANSGMYMPLTALAERFELKGPIALAEHITQSIDEEGLLQLHRQQDEEAAEVAAKAVEAVQSQGADAAEIIQKSARVKARIAEGRFSDADMLEAWIMKKTASDSIGQLHEALDALKTEKDLLETRLQQDLKTSSLTLKWAPGKGYTCHIRSATAFDSKKLTNMKAHMISSTKSTRSFYLPEWSNLGTRIDHARMRIRNEEQRIFAQLKQHVIQNLVRLRRNAAIMDEIDVATGFASLAHQEGWKRPVIDTSSDHHIVGGRHPTVKLGLQEQGRTFVTNDCLLDSKEQIWLVTGPNMAGKSTFLRQNALITLLAQVGSYVPAEYARIGIVDQLFSRIGAADDLFRDQSTFMVEMLESAAILKQATSRSFAIMDEVGRGTTPQDGIAVAFGILCHLYDINKCRTLFATHFHRLADMTERWSRVGRYCTDIIEEESGSFIFQHRLKPGVNRQSHALKVAKLAGLPTAALEAAHAMLQQLQTEEREAHQGPHLPETVRVATAS</sequence>
<dbReference type="InterPro" id="IPR007695">
    <property type="entry name" value="DNA_mismatch_repair_MutS-lik_N"/>
</dbReference>
<dbReference type="RefSeq" id="XP_008711926.1">
    <property type="nucleotide sequence ID" value="XM_008713704.1"/>
</dbReference>
<dbReference type="STRING" id="1220924.W2SH70"/>
<dbReference type="SMART" id="SM00534">
    <property type="entry name" value="MUTSac"/>
    <property type="match status" value="1"/>
</dbReference>
<dbReference type="PIRSF" id="PIRSF037677">
    <property type="entry name" value="DNA_mis_repair_Msh6"/>
    <property type="match status" value="1"/>
</dbReference>
<evidence type="ECO:0000256" key="8">
    <source>
        <dbReference type="ARBA" id="ARBA00023204"/>
    </source>
</evidence>
<evidence type="ECO:0000256" key="1">
    <source>
        <dbReference type="ARBA" id="ARBA00006271"/>
    </source>
</evidence>
<comment type="subunit">
    <text evidence="10">Heterodimer consisting of MSH2-MSH3 (MutS beta). Forms a ternary complex with MutL alpha (MLH1-PMS1).</text>
</comment>
<dbReference type="PANTHER" id="PTHR11361">
    <property type="entry name" value="DNA MISMATCH REPAIR PROTEIN MUTS FAMILY MEMBER"/>
    <property type="match status" value="1"/>
</dbReference>
<dbReference type="SUPFAM" id="SSF48334">
    <property type="entry name" value="DNA repair protein MutS, domain III"/>
    <property type="match status" value="1"/>
</dbReference>
<dbReference type="EMBL" id="KB822711">
    <property type="protein sequence ID" value="ETN47214.1"/>
    <property type="molecule type" value="Genomic_DNA"/>
</dbReference>
<dbReference type="PANTHER" id="PTHR11361:SF34">
    <property type="entry name" value="DNA MISMATCH REPAIR PROTEIN MSH1, MITOCHONDRIAL"/>
    <property type="match status" value="1"/>
</dbReference>
<dbReference type="Gene3D" id="3.40.50.300">
    <property type="entry name" value="P-loop containing nucleotide triphosphate hydrolases"/>
    <property type="match status" value="1"/>
</dbReference>
<dbReference type="InterPro" id="IPR007696">
    <property type="entry name" value="DNA_mismatch_repair_MutS_core"/>
</dbReference>
<dbReference type="Gene3D" id="3.30.420.110">
    <property type="entry name" value="MutS, connector domain"/>
    <property type="match status" value="1"/>
</dbReference>
<dbReference type="eggNOG" id="ENOG502QUUG">
    <property type="taxonomic scope" value="Eukaryota"/>
</dbReference>
<feature type="region of interest" description="Disordered" evidence="12">
    <location>
        <begin position="971"/>
        <end position="991"/>
    </location>
</feature>
<dbReference type="Proteomes" id="UP000030752">
    <property type="component" value="Unassembled WGS sequence"/>
</dbReference>
<evidence type="ECO:0000256" key="12">
    <source>
        <dbReference type="SAM" id="MobiDB-lite"/>
    </source>
</evidence>
<evidence type="ECO:0000256" key="9">
    <source>
        <dbReference type="ARBA" id="ARBA00025373"/>
    </source>
</evidence>
<dbReference type="Pfam" id="PF01624">
    <property type="entry name" value="MutS_I"/>
    <property type="match status" value="1"/>
</dbReference>
<dbReference type="GO" id="GO:0005634">
    <property type="term" value="C:nucleus"/>
    <property type="evidence" value="ECO:0007669"/>
    <property type="project" value="TreeGrafter"/>
</dbReference>
<evidence type="ECO:0000313" key="15">
    <source>
        <dbReference type="Proteomes" id="UP000030752"/>
    </source>
</evidence>
<keyword evidence="7" id="KW-0238">DNA-binding</keyword>
<dbReference type="InterPro" id="IPR036678">
    <property type="entry name" value="MutS_con_dom_sf"/>
</dbReference>
<dbReference type="SUPFAM" id="SSF53150">
    <property type="entry name" value="DNA repair protein MutS, domain II"/>
    <property type="match status" value="1"/>
</dbReference>
<name>W2SH70_CYPE1</name>
<feature type="domain" description="DNA mismatch repair proteins mutS family" evidence="13">
    <location>
        <begin position="859"/>
        <end position="875"/>
    </location>
</feature>
<dbReference type="InterPro" id="IPR007860">
    <property type="entry name" value="DNA_mmatch_repair_MutS_con_dom"/>
</dbReference>
<evidence type="ECO:0000313" key="14">
    <source>
        <dbReference type="EMBL" id="ETN47214.1"/>
    </source>
</evidence>
<dbReference type="GeneID" id="19968744"/>
<dbReference type="OrthoDB" id="2534523at2759"/>
<dbReference type="AlphaFoldDB" id="W2SH70"/>
<dbReference type="Pfam" id="PF05192">
    <property type="entry name" value="MutS_III"/>
    <property type="match status" value="1"/>
</dbReference>
<evidence type="ECO:0000256" key="5">
    <source>
        <dbReference type="ARBA" id="ARBA00022763"/>
    </source>
</evidence>
<keyword evidence="6" id="KW-0067">ATP-binding</keyword>
<dbReference type="InterPro" id="IPR016151">
    <property type="entry name" value="DNA_mismatch_repair_MutS_N"/>
</dbReference>
<evidence type="ECO:0000256" key="6">
    <source>
        <dbReference type="ARBA" id="ARBA00022840"/>
    </source>
</evidence>
<feature type="coiled-coil region" evidence="11">
    <location>
        <begin position="597"/>
        <end position="624"/>
    </location>
</feature>
<keyword evidence="5" id="KW-0227">DNA damage</keyword>
<evidence type="ECO:0000259" key="13">
    <source>
        <dbReference type="PROSITE" id="PS00486"/>
    </source>
</evidence>
<evidence type="ECO:0000256" key="2">
    <source>
        <dbReference type="ARBA" id="ARBA00019000"/>
    </source>
</evidence>
<accession>W2SH70</accession>
<organism evidence="14 15">
    <name type="scientific">Cyphellophora europaea (strain CBS 101466)</name>
    <name type="common">Phialophora europaea</name>
    <dbReference type="NCBI Taxonomy" id="1220924"/>
    <lineage>
        <taxon>Eukaryota</taxon>
        <taxon>Fungi</taxon>
        <taxon>Dikarya</taxon>
        <taxon>Ascomycota</taxon>
        <taxon>Pezizomycotina</taxon>
        <taxon>Eurotiomycetes</taxon>
        <taxon>Chaetothyriomycetidae</taxon>
        <taxon>Chaetothyriales</taxon>
        <taxon>Cyphellophoraceae</taxon>
        <taxon>Cyphellophora</taxon>
    </lineage>
</organism>
<reference evidence="14 15" key="1">
    <citation type="submission" date="2013-03" db="EMBL/GenBank/DDBJ databases">
        <title>The Genome Sequence of Phialophora europaea CBS 101466.</title>
        <authorList>
            <consortium name="The Broad Institute Genomics Platform"/>
            <person name="Cuomo C."/>
            <person name="de Hoog S."/>
            <person name="Gorbushina A."/>
            <person name="Walker B."/>
            <person name="Young S.K."/>
            <person name="Zeng Q."/>
            <person name="Gargeya S."/>
            <person name="Fitzgerald M."/>
            <person name="Haas B."/>
            <person name="Abouelleil A."/>
            <person name="Allen A.W."/>
            <person name="Alvarado L."/>
            <person name="Arachchi H.M."/>
            <person name="Berlin A.M."/>
            <person name="Chapman S.B."/>
            <person name="Gainer-Dewar J."/>
            <person name="Goldberg J."/>
            <person name="Griggs A."/>
            <person name="Gujja S."/>
            <person name="Hansen M."/>
            <person name="Howarth C."/>
            <person name="Imamovic A."/>
            <person name="Ireland A."/>
            <person name="Larimer J."/>
            <person name="McCowan C."/>
            <person name="Murphy C."/>
            <person name="Pearson M."/>
            <person name="Poon T.W."/>
            <person name="Priest M."/>
            <person name="Roberts A."/>
            <person name="Saif S."/>
            <person name="Shea T."/>
            <person name="Sisk P."/>
            <person name="Sykes S."/>
            <person name="Wortman J."/>
            <person name="Nusbaum C."/>
            <person name="Birren B."/>
        </authorList>
    </citation>
    <scope>NUCLEOTIDE SEQUENCE [LARGE SCALE GENOMIC DNA]</scope>
    <source>
        <strain evidence="14 15">CBS 101466</strain>
    </source>
</reference>
<dbReference type="PROSITE" id="PS00486">
    <property type="entry name" value="DNA_MISMATCH_REPAIR_2"/>
    <property type="match status" value="1"/>
</dbReference>
<dbReference type="GO" id="GO:0140664">
    <property type="term" value="F:ATP-dependent DNA damage sensor activity"/>
    <property type="evidence" value="ECO:0007669"/>
    <property type="project" value="InterPro"/>
</dbReference>